<dbReference type="Proteomes" id="UP000265520">
    <property type="component" value="Unassembled WGS sequence"/>
</dbReference>
<protein>
    <submittedName>
        <fullName evidence="1">DUF4283 domain protein</fullName>
    </submittedName>
</protein>
<sequence length="103" mass="11169">NTVSKGSDIVKEVRVGEVLVKLGDRQEKVVRVGAQEKEASQNLNIKTLRTGEDKAVSVVQNRIADAGFKELVIIPLGADKVFVRSTTGIDVVSIVDSAKEFFN</sequence>
<feature type="non-terminal residue" evidence="1">
    <location>
        <position position="103"/>
    </location>
</feature>
<name>A0A392SJC1_9FABA</name>
<evidence type="ECO:0000313" key="1">
    <source>
        <dbReference type="EMBL" id="MCI48542.1"/>
    </source>
</evidence>
<evidence type="ECO:0000313" key="2">
    <source>
        <dbReference type="Proteomes" id="UP000265520"/>
    </source>
</evidence>
<organism evidence="1 2">
    <name type="scientific">Trifolium medium</name>
    <dbReference type="NCBI Taxonomy" id="97028"/>
    <lineage>
        <taxon>Eukaryota</taxon>
        <taxon>Viridiplantae</taxon>
        <taxon>Streptophyta</taxon>
        <taxon>Embryophyta</taxon>
        <taxon>Tracheophyta</taxon>
        <taxon>Spermatophyta</taxon>
        <taxon>Magnoliopsida</taxon>
        <taxon>eudicotyledons</taxon>
        <taxon>Gunneridae</taxon>
        <taxon>Pentapetalae</taxon>
        <taxon>rosids</taxon>
        <taxon>fabids</taxon>
        <taxon>Fabales</taxon>
        <taxon>Fabaceae</taxon>
        <taxon>Papilionoideae</taxon>
        <taxon>50 kb inversion clade</taxon>
        <taxon>NPAAA clade</taxon>
        <taxon>Hologalegina</taxon>
        <taxon>IRL clade</taxon>
        <taxon>Trifolieae</taxon>
        <taxon>Trifolium</taxon>
    </lineage>
</organism>
<reference evidence="1 2" key="1">
    <citation type="journal article" date="2018" name="Front. Plant Sci.">
        <title>Red Clover (Trifolium pratense) and Zigzag Clover (T. medium) - A Picture of Genomic Similarities and Differences.</title>
        <authorList>
            <person name="Dluhosova J."/>
            <person name="Istvanek J."/>
            <person name="Nedelnik J."/>
            <person name="Repkova J."/>
        </authorList>
    </citation>
    <scope>NUCLEOTIDE SEQUENCE [LARGE SCALE GENOMIC DNA]</scope>
    <source>
        <strain evidence="2">cv. 10/8</strain>
        <tissue evidence="1">Leaf</tissue>
    </source>
</reference>
<accession>A0A392SJC1</accession>
<keyword evidence="2" id="KW-1185">Reference proteome</keyword>
<proteinExistence type="predicted"/>
<comment type="caution">
    <text evidence="1">The sequence shown here is derived from an EMBL/GenBank/DDBJ whole genome shotgun (WGS) entry which is preliminary data.</text>
</comment>
<dbReference type="AlphaFoldDB" id="A0A392SJC1"/>
<feature type="non-terminal residue" evidence="1">
    <location>
        <position position="1"/>
    </location>
</feature>
<dbReference type="EMBL" id="LXQA010387880">
    <property type="protein sequence ID" value="MCI48542.1"/>
    <property type="molecule type" value="Genomic_DNA"/>
</dbReference>